<evidence type="ECO:0000256" key="5">
    <source>
        <dbReference type="ARBA" id="ARBA00022989"/>
    </source>
</evidence>
<dbReference type="EMBL" id="JBBUTG010000028">
    <property type="protein sequence ID" value="MEK8034370.1"/>
    <property type="molecule type" value="Genomic_DNA"/>
</dbReference>
<gene>
    <name evidence="9" type="ORF">AACH06_26380</name>
</gene>
<evidence type="ECO:0000259" key="8">
    <source>
        <dbReference type="PROSITE" id="PS50928"/>
    </source>
</evidence>
<comment type="subcellular location">
    <subcellularLocation>
        <location evidence="1 7">Cell membrane</location>
        <topology evidence="1 7">Multi-pass membrane protein</topology>
    </subcellularLocation>
</comment>
<evidence type="ECO:0000313" key="10">
    <source>
        <dbReference type="Proteomes" id="UP001371218"/>
    </source>
</evidence>
<protein>
    <submittedName>
        <fullName evidence="9">ABC transporter permease</fullName>
    </submittedName>
</protein>
<evidence type="ECO:0000256" key="6">
    <source>
        <dbReference type="ARBA" id="ARBA00023136"/>
    </source>
</evidence>
<evidence type="ECO:0000256" key="7">
    <source>
        <dbReference type="RuleBase" id="RU363032"/>
    </source>
</evidence>
<dbReference type="Gene3D" id="1.10.3720.10">
    <property type="entry name" value="MetI-like"/>
    <property type="match status" value="1"/>
</dbReference>
<dbReference type="CDD" id="cd06261">
    <property type="entry name" value="TM_PBP2"/>
    <property type="match status" value="1"/>
</dbReference>
<keyword evidence="6 7" id="KW-0472">Membrane</keyword>
<keyword evidence="2 7" id="KW-0813">Transport</keyword>
<feature type="transmembrane region" description="Helical" evidence="7">
    <location>
        <begin position="75"/>
        <end position="98"/>
    </location>
</feature>
<keyword evidence="3" id="KW-1003">Cell membrane</keyword>
<dbReference type="PROSITE" id="PS50928">
    <property type="entry name" value="ABC_TM1"/>
    <property type="match status" value="1"/>
</dbReference>
<feature type="domain" description="ABC transmembrane type-1" evidence="8">
    <location>
        <begin position="71"/>
        <end position="252"/>
    </location>
</feature>
<dbReference type="RefSeq" id="WP_341428799.1">
    <property type="nucleotide sequence ID" value="NZ_JBBUTG010000028.1"/>
</dbReference>
<comment type="caution">
    <text evidence="9">The sequence shown here is derived from an EMBL/GenBank/DDBJ whole genome shotgun (WGS) entry which is preliminary data.</text>
</comment>
<evidence type="ECO:0000256" key="1">
    <source>
        <dbReference type="ARBA" id="ARBA00004651"/>
    </source>
</evidence>
<dbReference type="Proteomes" id="UP001371218">
    <property type="component" value="Unassembled WGS sequence"/>
</dbReference>
<keyword evidence="4 7" id="KW-0812">Transmembrane</keyword>
<dbReference type="InterPro" id="IPR000515">
    <property type="entry name" value="MetI-like"/>
</dbReference>
<evidence type="ECO:0000256" key="2">
    <source>
        <dbReference type="ARBA" id="ARBA00022448"/>
    </source>
</evidence>
<evidence type="ECO:0000313" key="9">
    <source>
        <dbReference type="EMBL" id="MEK8034370.1"/>
    </source>
</evidence>
<evidence type="ECO:0000256" key="4">
    <source>
        <dbReference type="ARBA" id="ARBA00022692"/>
    </source>
</evidence>
<keyword evidence="5 7" id="KW-1133">Transmembrane helix</keyword>
<dbReference type="InterPro" id="IPR035906">
    <property type="entry name" value="MetI-like_sf"/>
</dbReference>
<proteinExistence type="inferred from homology"/>
<evidence type="ECO:0000256" key="3">
    <source>
        <dbReference type="ARBA" id="ARBA00022475"/>
    </source>
</evidence>
<feature type="transmembrane region" description="Helical" evidence="7">
    <location>
        <begin position="18"/>
        <end position="40"/>
    </location>
</feature>
<sequence length="265" mass="28842">MTDFWNPYRALPVSQQRLLGLGSIVVVLLIWTLLSASGWLSKNQLPSPWAVAQALAYLGWYEGHSQLAAATLWSVGRVATASALVIVIGIPLGVLMGASPRINAVFSPLIDPFRSAPVAALLPIMVMWFGIGEFMKIAFLFVGSIVYLTPLVRDAIRAVPEGYLVSAQDIGATPWECIRKVLLPLAMPRIMDAIIVGVSVSWTYITVAEYVNAQEGLGQLIANARRLSATDQVFAGIIVIMAVALLTYQGLMALKRALYKWETKE</sequence>
<dbReference type="PANTHER" id="PTHR30151:SF0">
    <property type="entry name" value="ABC TRANSPORTER PERMEASE PROTEIN MJ0413-RELATED"/>
    <property type="match status" value="1"/>
</dbReference>
<keyword evidence="10" id="KW-1185">Reference proteome</keyword>
<comment type="similarity">
    <text evidence="7">Belongs to the binding-protein-dependent transport system permease family.</text>
</comment>
<feature type="transmembrane region" description="Helical" evidence="7">
    <location>
        <begin position="118"/>
        <end position="148"/>
    </location>
</feature>
<reference evidence="9 10" key="1">
    <citation type="submission" date="2024-04" db="EMBL/GenBank/DDBJ databases">
        <title>Novel species of the genus Ideonella isolated from streams.</title>
        <authorList>
            <person name="Lu H."/>
        </authorList>
    </citation>
    <scope>NUCLEOTIDE SEQUENCE [LARGE SCALE GENOMIC DNA]</scope>
    <source>
        <strain evidence="9 10">DXS29W</strain>
    </source>
</reference>
<accession>A0ABU9C0K7</accession>
<feature type="transmembrane region" description="Helical" evidence="7">
    <location>
        <begin position="233"/>
        <end position="254"/>
    </location>
</feature>
<organism evidence="9 10">
    <name type="scientific">Ideonella lacteola</name>
    <dbReference type="NCBI Taxonomy" id="2984193"/>
    <lineage>
        <taxon>Bacteria</taxon>
        <taxon>Pseudomonadati</taxon>
        <taxon>Pseudomonadota</taxon>
        <taxon>Betaproteobacteria</taxon>
        <taxon>Burkholderiales</taxon>
        <taxon>Sphaerotilaceae</taxon>
        <taxon>Ideonella</taxon>
    </lineage>
</organism>
<name>A0ABU9C0K7_9BURK</name>
<dbReference type="PANTHER" id="PTHR30151">
    <property type="entry name" value="ALKANE SULFONATE ABC TRANSPORTER-RELATED, MEMBRANE SUBUNIT"/>
    <property type="match status" value="1"/>
</dbReference>
<dbReference type="SUPFAM" id="SSF161098">
    <property type="entry name" value="MetI-like"/>
    <property type="match status" value="1"/>
</dbReference>
<dbReference type="Pfam" id="PF00528">
    <property type="entry name" value="BPD_transp_1"/>
    <property type="match status" value="1"/>
</dbReference>